<reference evidence="2" key="1">
    <citation type="submission" date="2020-03" db="EMBL/GenBank/DDBJ databases">
        <title>Transcriptomic Profiling of the Digestive Tract of the Rat Flea, Xenopsylla cheopis, Following Blood Feeding and Infection with Yersinia pestis.</title>
        <authorList>
            <person name="Bland D.M."/>
            <person name="Martens C.A."/>
            <person name="Virtaneva K."/>
            <person name="Kanakabandi K."/>
            <person name="Long D."/>
            <person name="Rosenke R."/>
            <person name="Saturday G.A."/>
            <person name="Hoyt F.H."/>
            <person name="Bruno D.P."/>
            <person name="Ribeiro J.M.C."/>
            <person name="Hinnebusch J."/>
        </authorList>
    </citation>
    <scope>NUCLEOTIDE SEQUENCE</scope>
</reference>
<name>A0A6M2DY10_XENCH</name>
<keyword evidence="1" id="KW-0812">Transmembrane</keyword>
<dbReference type="EMBL" id="GIIL01006235">
    <property type="protein sequence ID" value="NOV49961.1"/>
    <property type="molecule type" value="Transcribed_RNA"/>
</dbReference>
<keyword evidence="1" id="KW-1133">Transmembrane helix</keyword>
<sequence>MTKGHYVNITMIVALALCQRVIFIRLILPNCQLDFCSAMSSDLLSWINEFLKNSKKGFLVLAEFMTERSKRKI</sequence>
<proteinExistence type="predicted"/>
<organism evidence="2">
    <name type="scientific">Xenopsylla cheopis</name>
    <name type="common">Oriental rat flea</name>
    <name type="synonym">Pulex cheopis</name>
    <dbReference type="NCBI Taxonomy" id="163159"/>
    <lineage>
        <taxon>Eukaryota</taxon>
        <taxon>Metazoa</taxon>
        <taxon>Ecdysozoa</taxon>
        <taxon>Arthropoda</taxon>
        <taxon>Hexapoda</taxon>
        <taxon>Insecta</taxon>
        <taxon>Pterygota</taxon>
        <taxon>Neoptera</taxon>
        <taxon>Endopterygota</taxon>
        <taxon>Siphonaptera</taxon>
        <taxon>Pulicidae</taxon>
        <taxon>Xenopsyllinae</taxon>
        <taxon>Xenopsylla</taxon>
    </lineage>
</organism>
<protein>
    <submittedName>
        <fullName evidence="2">Putative secreted protein</fullName>
    </submittedName>
</protein>
<dbReference type="AlphaFoldDB" id="A0A6M2DY10"/>
<accession>A0A6M2DY10</accession>
<feature type="transmembrane region" description="Helical" evidence="1">
    <location>
        <begin position="6"/>
        <end position="28"/>
    </location>
</feature>
<keyword evidence="1" id="KW-0472">Membrane</keyword>
<evidence type="ECO:0000256" key="1">
    <source>
        <dbReference type="SAM" id="Phobius"/>
    </source>
</evidence>
<evidence type="ECO:0000313" key="2">
    <source>
        <dbReference type="EMBL" id="NOV49961.1"/>
    </source>
</evidence>